<organism evidence="1 2">
    <name type="scientific">Candidatus Nealsonbacteria bacterium RIFOXYC1_FULL_40_7</name>
    <dbReference type="NCBI Taxonomy" id="1801678"/>
    <lineage>
        <taxon>Bacteria</taxon>
        <taxon>Candidatus Nealsoniibacteriota</taxon>
    </lineage>
</organism>
<proteinExistence type="predicted"/>
<dbReference type="EMBL" id="MHMN01000038">
    <property type="protein sequence ID" value="OGZ27965.1"/>
    <property type="molecule type" value="Genomic_DNA"/>
</dbReference>
<dbReference type="AlphaFoldDB" id="A0A1G2EQ85"/>
<dbReference type="Proteomes" id="UP000176326">
    <property type="component" value="Unassembled WGS sequence"/>
</dbReference>
<reference evidence="1 2" key="1">
    <citation type="journal article" date="2016" name="Nat. Commun.">
        <title>Thousands of microbial genomes shed light on interconnected biogeochemical processes in an aquifer system.</title>
        <authorList>
            <person name="Anantharaman K."/>
            <person name="Brown C.T."/>
            <person name="Hug L.A."/>
            <person name="Sharon I."/>
            <person name="Castelle C.J."/>
            <person name="Probst A.J."/>
            <person name="Thomas B.C."/>
            <person name="Singh A."/>
            <person name="Wilkins M.J."/>
            <person name="Karaoz U."/>
            <person name="Brodie E.L."/>
            <person name="Williams K.H."/>
            <person name="Hubbard S.S."/>
            <person name="Banfield J.F."/>
        </authorList>
    </citation>
    <scope>NUCLEOTIDE SEQUENCE [LARGE SCALE GENOMIC DNA]</scope>
</reference>
<evidence type="ECO:0000313" key="2">
    <source>
        <dbReference type="Proteomes" id="UP000176326"/>
    </source>
</evidence>
<comment type="caution">
    <text evidence="1">The sequence shown here is derived from an EMBL/GenBank/DDBJ whole genome shotgun (WGS) entry which is preliminary data.</text>
</comment>
<evidence type="ECO:0000313" key="1">
    <source>
        <dbReference type="EMBL" id="OGZ27965.1"/>
    </source>
</evidence>
<name>A0A1G2EQ85_9BACT</name>
<sequence length="63" mass="7029">MITGKDAKILETRLKKTFVTKRDLNKTKKEILTAIANISLNSPTINQFNSLEKRAGKLEAAVN</sequence>
<accession>A0A1G2EQ85</accession>
<protein>
    <submittedName>
        <fullName evidence="1">Uncharacterized protein</fullName>
    </submittedName>
</protein>
<gene>
    <name evidence="1" type="ORF">A2427_00495</name>
</gene>